<dbReference type="Proteomes" id="UP001219525">
    <property type="component" value="Unassembled WGS sequence"/>
</dbReference>
<evidence type="ECO:0000313" key="3">
    <source>
        <dbReference type="EMBL" id="KAJ7226701.1"/>
    </source>
</evidence>
<feature type="coiled-coil region" evidence="1">
    <location>
        <begin position="7"/>
        <end position="41"/>
    </location>
</feature>
<organism evidence="3 4">
    <name type="scientific">Mycena pura</name>
    <dbReference type="NCBI Taxonomy" id="153505"/>
    <lineage>
        <taxon>Eukaryota</taxon>
        <taxon>Fungi</taxon>
        <taxon>Dikarya</taxon>
        <taxon>Basidiomycota</taxon>
        <taxon>Agaricomycotina</taxon>
        <taxon>Agaricomycetes</taxon>
        <taxon>Agaricomycetidae</taxon>
        <taxon>Agaricales</taxon>
        <taxon>Marasmiineae</taxon>
        <taxon>Mycenaceae</taxon>
        <taxon>Mycena</taxon>
    </lineage>
</organism>
<feature type="domain" description="F-box" evidence="2">
    <location>
        <begin position="50"/>
        <end position="105"/>
    </location>
</feature>
<protein>
    <recommendedName>
        <fullName evidence="2">F-box domain-containing protein</fullName>
    </recommendedName>
</protein>
<dbReference type="InterPro" id="IPR036047">
    <property type="entry name" value="F-box-like_dom_sf"/>
</dbReference>
<dbReference type="EMBL" id="JARJCW010000003">
    <property type="protein sequence ID" value="KAJ7226701.1"/>
    <property type="molecule type" value="Genomic_DNA"/>
</dbReference>
<proteinExistence type="predicted"/>
<dbReference type="AlphaFoldDB" id="A0AAD6YQR5"/>
<evidence type="ECO:0000256" key="1">
    <source>
        <dbReference type="SAM" id="Coils"/>
    </source>
</evidence>
<dbReference type="Gene3D" id="3.80.10.10">
    <property type="entry name" value="Ribonuclease Inhibitor"/>
    <property type="match status" value="1"/>
</dbReference>
<name>A0AAD6YQR5_9AGAR</name>
<comment type="caution">
    <text evidence="3">The sequence shown here is derived from an EMBL/GenBank/DDBJ whole genome shotgun (WGS) entry which is preliminary data.</text>
</comment>
<dbReference type="SUPFAM" id="SSF52047">
    <property type="entry name" value="RNI-like"/>
    <property type="match status" value="1"/>
</dbReference>
<sequence length="458" mass="51092">MPVITAAAALRAQLDDIEKSMAALEAQMTSLRAQKEQVLKDLGNLTYPVLTLPNEVAIEIFLHVISLMRKQYDLPQPYYSLLRLASVCQTWRAVTLSTHVFWNKVEIDCNCIRDAGKLLEVCLPRAGNLPLDLDIQLPADVSSTDTIISTLSLYGLQWQRIHLQLALTSPSLIFPIQRFPGSLPLLESLSLSGFSDNYNFVSPPRHVPQLRELTLMTPSMAIGLPFNQLTKLNLLDYFSTAQLLVVLPHALNLECLELGYCAEDTRAATLSILLPRLHTFTWHRDQTAMVLQYLTLPALERLRFADLSDAGVNAIQSCVARSNSTIRTLDLIDLYDNAAYDCLRGFPTIRHLCVSGWWSNDIALLDSFFAAMISKSFLPALESLTWENCSPAAAHKFFMMVLARWRGVEGTTKLSSVSLAFDEDEDHGSDFANDYANALDLLYELGRQGLKLKITGPG</sequence>
<evidence type="ECO:0000259" key="2">
    <source>
        <dbReference type="Pfam" id="PF12937"/>
    </source>
</evidence>
<dbReference type="InterPro" id="IPR001810">
    <property type="entry name" value="F-box_dom"/>
</dbReference>
<gene>
    <name evidence="3" type="ORF">GGX14DRAFT_626787</name>
</gene>
<dbReference type="InterPro" id="IPR032675">
    <property type="entry name" value="LRR_dom_sf"/>
</dbReference>
<dbReference type="Pfam" id="PF12937">
    <property type="entry name" value="F-box-like"/>
    <property type="match status" value="1"/>
</dbReference>
<keyword evidence="4" id="KW-1185">Reference proteome</keyword>
<keyword evidence="1" id="KW-0175">Coiled coil</keyword>
<dbReference type="Gene3D" id="1.20.1280.50">
    <property type="match status" value="1"/>
</dbReference>
<evidence type="ECO:0000313" key="4">
    <source>
        <dbReference type="Proteomes" id="UP001219525"/>
    </source>
</evidence>
<dbReference type="CDD" id="cd09917">
    <property type="entry name" value="F-box_SF"/>
    <property type="match status" value="1"/>
</dbReference>
<accession>A0AAD6YQR5</accession>
<reference evidence="3" key="1">
    <citation type="submission" date="2023-03" db="EMBL/GenBank/DDBJ databases">
        <title>Massive genome expansion in bonnet fungi (Mycena s.s.) driven by repeated elements and novel gene families across ecological guilds.</title>
        <authorList>
            <consortium name="Lawrence Berkeley National Laboratory"/>
            <person name="Harder C.B."/>
            <person name="Miyauchi S."/>
            <person name="Viragh M."/>
            <person name="Kuo A."/>
            <person name="Thoen E."/>
            <person name="Andreopoulos B."/>
            <person name="Lu D."/>
            <person name="Skrede I."/>
            <person name="Drula E."/>
            <person name="Henrissat B."/>
            <person name="Morin E."/>
            <person name="Kohler A."/>
            <person name="Barry K."/>
            <person name="LaButti K."/>
            <person name="Morin E."/>
            <person name="Salamov A."/>
            <person name="Lipzen A."/>
            <person name="Mereny Z."/>
            <person name="Hegedus B."/>
            <person name="Baldrian P."/>
            <person name="Stursova M."/>
            <person name="Weitz H."/>
            <person name="Taylor A."/>
            <person name="Grigoriev I.V."/>
            <person name="Nagy L.G."/>
            <person name="Martin F."/>
            <person name="Kauserud H."/>
        </authorList>
    </citation>
    <scope>NUCLEOTIDE SEQUENCE</scope>
    <source>
        <strain evidence="3">9144</strain>
    </source>
</reference>
<dbReference type="SUPFAM" id="SSF81383">
    <property type="entry name" value="F-box domain"/>
    <property type="match status" value="1"/>
</dbReference>